<dbReference type="Pfam" id="PF00643">
    <property type="entry name" value="zf-B_box"/>
    <property type="match status" value="1"/>
</dbReference>
<dbReference type="RefSeq" id="XP_030844046.1">
    <property type="nucleotide sequence ID" value="XM_030988186.1"/>
</dbReference>
<dbReference type="GeneID" id="115925035"/>
<dbReference type="AlphaFoldDB" id="A0A7M7P226"/>
<organism evidence="3 4">
    <name type="scientific">Strongylocentrotus purpuratus</name>
    <name type="common">Purple sea urchin</name>
    <dbReference type="NCBI Taxonomy" id="7668"/>
    <lineage>
        <taxon>Eukaryota</taxon>
        <taxon>Metazoa</taxon>
        <taxon>Echinodermata</taxon>
        <taxon>Eleutherozoa</taxon>
        <taxon>Echinozoa</taxon>
        <taxon>Echinoidea</taxon>
        <taxon>Euechinoidea</taxon>
        <taxon>Echinacea</taxon>
        <taxon>Camarodonta</taxon>
        <taxon>Echinidea</taxon>
        <taxon>Strongylocentrotidae</taxon>
        <taxon>Strongylocentrotus</taxon>
    </lineage>
</organism>
<reference evidence="4" key="1">
    <citation type="submission" date="2015-02" db="EMBL/GenBank/DDBJ databases">
        <title>Genome sequencing for Strongylocentrotus purpuratus.</title>
        <authorList>
            <person name="Murali S."/>
            <person name="Liu Y."/>
            <person name="Vee V."/>
            <person name="English A."/>
            <person name="Wang M."/>
            <person name="Skinner E."/>
            <person name="Han Y."/>
            <person name="Muzny D.M."/>
            <person name="Worley K.C."/>
            <person name="Gibbs R.A."/>
        </authorList>
    </citation>
    <scope>NUCLEOTIDE SEQUENCE</scope>
</reference>
<name>A0A7M7P226_STRPU</name>
<accession>A0A7M7P226</accession>
<feature type="domain" description="B box-type" evidence="2">
    <location>
        <begin position="36"/>
        <end position="77"/>
    </location>
</feature>
<protein>
    <recommendedName>
        <fullName evidence="2">B box-type domain-containing protein</fullName>
    </recommendedName>
</protein>
<dbReference type="CDD" id="cd19756">
    <property type="entry name" value="Bbox2"/>
    <property type="match status" value="1"/>
</dbReference>
<evidence type="ECO:0000256" key="1">
    <source>
        <dbReference type="PROSITE-ProRule" id="PRU00024"/>
    </source>
</evidence>
<proteinExistence type="predicted"/>
<dbReference type="PROSITE" id="PS50119">
    <property type="entry name" value="ZF_BBOX"/>
    <property type="match status" value="1"/>
</dbReference>
<reference evidence="3" key="2">
    <citation type="submission" date="2021-01" db="UniProtKB">
        <authorList>
            <consortium name="EnsemblMetazoa"/>
        </authorList>
    </citation>
    <scope>IDENTIFICATION</scope>
</reference>
<evidence type="ECO:0000259" key="2">
    <source>
        <dbReference type="PROSITE" id="PS50119"/>
    </source>
</evidence>
<dbReference type="PANTHER" id="PTHR25462:SF229">
    <property type="entry name" value="TRANSCRIPTION INTERMEDIARY FACTOR 1-BETA"/>
    <property type="match status" value="1"/>
</dbReference>
<dbReference type="KEGG" id="spu:115925035"/>
<keyword evidence="1" id="KW-0863">Zinc-finger</keyword>
<evidence type="ECO:0000313" key="4">
    <source>
        <dbReference type="Proteomes" id="UP000007110"/>
    </source>
</evidence>
<sequence>MCDQCRVGHKRQQMFFEGHEIVSIQDIVEGNVTPSRPSEKCSVHRLENKDMFCQDCKMRVCFKCVVIDHRDHKIKSHMDFEKEMQAKVSDLLHRCKAKQSELEKNIQTVEIHRHAAHIALHLLREDVGQACRTKVKQLEDNRRVLVVKIDALERSFDEALNGVKSNDEQMIKSICSSVDLVNNARLGCLETDSLAAHTFLCEEIGALLKEVIDQTSAATIREKAQKQRFKPAADTSLDLGNITETVRGQPPPMTHLDNHLLGQSTPKVHISSIFVLESHTEIKSEV</sequence>
<dbReference type="GO" id="GO:0061630">
    <property type="term" value="F:ubiquitin protein ligase activity"/>
    <property type="evidence" value="ECO:0000318"/>
    <property type="project" value="GO_Central"/>
</dbReference>
<dbReference type="PANTHER" id="PTHR25462">
    <property type="entry name" value="BONUS, ISOFORM C-RELATED"/>
    <property type="match status" value="1"/>
</dbReference>
<dbReference type="GO" id="GO:0008270">
    <property type="term" value="F:zinc ion binding"/>
    <property type="evidence" value="ECO:0007669"/>
    <property type="project" value="UniProtKB-KW"/>
</dbReference>
<dbReference type="InterPro" id="IPR000315">
    <property type="entry name" value="Znf_B-box"/>
</dbReference>
<dbReference type="Gene3D" id="3.30.160.60">
    <property type="entry name" value="Classic Zinc Finger"/>
    <property type="match status" value="1"/>
</dbReference>
<dbReference type="InParanoid" id="A0A7M7P226"/>
<dbReference type="EnsemblMetazoa" id="XM_030988186">
    <property type="protein sequence ID" value="XP_030844046"/>
    <property type="gene ID" value="LOC115925035"/>
</dbReference>
<dbReference type="InterPro" id="IPR047153">
    <property type="entry name" value="TRIM45/56/19-like"/>
</dbReference>
<dbReference type="SUPFAM" id="SSF57845">
    <property type="entry name" value="B-box zinc-binding domain"/>
    <property type="match status" value="1"/>
</dbReference>
<keyword evidence="1" id="KW-0862">Zinc</keyword>
<dbReference type="Proteomes" id="UP000007110">
    <property type="component" value="Unassembled WGS sequence"/>
</dbReference>
<keyword evidence="4" id="KW-1185">Reference proteome</keyword>
<evidence type="ECO:0000313" key="3">
    <source>
        <dbReference type="EnsemblMetazoa" id="XP_030844046"/>
    </source>
</evidence>
<keyword evidence="1" id="KW-0479">Metal-binding</keyword>